<evidence type="ECO:0000256" key="1">
    <source>
        <dbReference type="SAM" id="MobiDB-lite"/>
    </source>
</evidence>
<name>A0A0G1XBR8_9BACT</name>
<feature type="compositionally biased region" description="Polar residues" evidence="1">
    <location>
        <begin position="167"/>
        <end position="178"/>
    </location>
</feature>
<dbReference type="AlphaFoldDB" id="A0A0G1XBR8"/>
<feature type="region of interest" description="Disordered" evidence="1">
    <location>
        <begin position="145"/>
        <end position="197"/>
    </location>
</feature>
<gene>
    <name evidence="2" type="ORF">UY23_C0001G0351</name>
</gene>
<protein>
    <submittedName>
        <fullName evidence="2">Uncharacterized protein</fullName>
    </submittedName>
</protein>
<reference evidence="2 3" key="1">
    <citation type="journal article" date="2015" name="Nature">
        <title>rRNA introns, odd ribosomes, and small enigmatic genomes across a large radiation of phyla.</title>
        <authorList>
            <person name="Brown C.T."/>
            <person name="Hug L.A."/>
            <person name="Thomas B.C."/>
            <person name="Sharon I."/>
            <person name="Castelle C.J."/>
            <person name="Singh A."/>
            <person name="Wilkins M.J."/>
            <person name="Williams K.H."/>
            <person name="Banfield J.F."/>
        </authorList>
    </citation>
    <scope>NUCLEOTIDE SEQUENCE [LARGE SCALE GENOMIC DNA]</scope>
</reference>
<evidence type="ECO:0000313" key="3">
    <source>
        <dbReference type="Proteomes" id="UP000034956"/>
    </source>
</evidence>
<organism evidence="2 3">
    <name type="scientific">Candidatus Jorgensenbacteria bacterium GW2011_GWA1_48_11</name>
    <dbReference type="NCBI Taxonomy" id="1618660"/>
    <lineage>
        <taxon>Bacteria</taxon>
        <taxon>Candidatus Joergenseniibacteriota</taxon>
    </lineage>
</organism>
<comment type="caution">
    <text evidence="2">The sequence shown here is derived from an EMBL/GenBank/DDBJ whole genome shotgun (WGS) entry which is preliminary data.</text>
</comment>
<proteinExistence type="predicted"/>
<evidence type="ECO:0000313" key="2">
    <source>
        <dbReference type="EMBL" id="KKU91745.1"/>
    </source>
</evidence>
<dbReference type="EMBL" id="LCPF01000001">
    <property type="protein sequence ID" value="KKU91745.1"/>
    <property type="molecule type" value="Genomic_DNA"/>
</dbReference>
<dbReference type="Proteomes" id="UP000034956">
    <property type="component" value="Unassembled WGS sequence"/>
</dbReference>
<accession>A0A0G1XBR8</accession>
<sequence length="266" mass="29105">MLLNNIRPRLLRREPWSLSIIYDFLRITGFFFGFGFAGQAQNNEQKKGGEGHCGNGNVAEFQEITLGARNAGGGTRQERKSAELQVSVVNRDEGPDHGQAQNAIPNPAVFFPKAETQNENLRIKEKPLPPAQRARHEAGHLRIKKAAQGRPQGDHESQKQGLAPQKAQHQSGPGQTLKDQGENNDCDPDIPDKSQAGKNLGRQINERRHLLGQGAAGFLRQLVERHFAGQLAPVLEDPGGIALNSFLGANRRLARTAGIGAFDVRQ</sequence>